<protein>
    <recommendedName>
        <fullName evidence="10">RNA polymerase sigma-70 factor (ECF subfamily)</fullName>
    </recommendedName>
</protein>
<reference evidence="8" key="1">
    <citation type="journal article" date="2014" name="Int. J. Syst. Evol. Microbiol.">
        <title>Complete genome sequence of Corynebacterium casei LMG S-19264T (=DSM 44701T), isolated from a smear-ripened cheese.</title>
        <authorList>
            <consortium name="US DOE Joint Genome Institute (JGI-PGF)"/>
            <person name="Walter F."/>
            <person name="Albersmeier A."/>
            <person name="Kalinowski J."/>
            <person name="Ruckert C."/>
        </authorList>
    </citation>
    <scope>NUCLEOTIDE SEQUENCE</scope>
    <source>
        <strain evidence="8">JCM 3051</strain>
    </source>
</reference>
<evidence type="ECO:0000259" key="7">
    <source>
        <dbReference type="Pfam" id="PF08281"/>
    </source>
</evidence>
<dbReference type="GO" id="GO:0006352">
    <property type="term" value="P:DNA-templated transcription initiation"/>
    <property type="evidence" value="ECO:0007669"/>
    <property type="project" value="InterPro"/>
</dbReference>
<dbReference type="InterPro" id="IPR013325">
    <property type="entry name" value="RNA_pol_sigma_r2"/>
</dbReference>
<dbReference type="NCBIfam" id="TIGR02937">
    <property type="entry name" value="sigma70-ECF"/>
    <property type="match status" value="1"/>
</dbReference>
<dbReference type="GO" id="GO:0003677">
    <property type="term" value="F:DNA binding"/>
    <property type="evidence" value="ECO:0007669"/>
    <property type="project" value="InterPro"/>
</dbReference>
<dbReference type="InterPro" id="IPR014284">
    <property type="entry name" value="RNA_pol_sigma-70_dom"/>
</dbReference>
<dbReference type="Proteomes" id="UP000655589">
    <property type="component" value="Unassembled WGS sequence"/>
</dbReference>
<evidence type="ECO:0000313" key="9">
    <source>
        <dbReference type="Proteomes" id="UP000655589"/>
    </source>
</evidence>
<evidence type="ECO:0000313" key="8">
    <source>
        <dbReference type="EMBL" id="GGM31946.1"/>
    </source>
</evidence>
<organism evidence="8 9">
    <name type="scientific">Promicromonospora citrea</name>
    <dbReference type="NCBI Taxonomy" id="43677"/>
    <lineage>
        <taxon>Bacteria</taxon>
        <taxon>Bacillati</taxon>
        <taxon>Actinomycetota</taxon>
        <taxon>Actinomycetes</taxon>
        <taxon>Micrococcales</taxon>
        <taxon>Promicromonosporaceae</taxon>
        <taxon>Promicromonospora</taxon>
    </lineage>
</organism>
<dbReference type="Gene3D" id="1.10.10.10">
    <property type="entry name" value="Winged helix-like DNA-binding domain superfamily/Winged helix DNA-binding domain"/>
    <property type="match status" value="1"/>
</dbReference>
<keyword evidence="9" id="KW-1185">Reference proteome</keyword>
<feature type="domain" description="RNA polymerase sigma factor 70 region 4 type 2" evidence="7">
    <location>
        <begin position="169"/>
        <end position="221"/>
    </location>
</feature>
<dbReference type="AlphaFoldDB" id="A0A8H9GIY4"/>
<accession>A0A8H9GIY4</accession>
<proteinExistence type="inferred from homology"/>
<gene>
    <name evidence="8" type="ORF">GCM10010102_29210</name>
</gene>
<keyword evidence="4" id="KW-0804">Transcription</keyword>
<dbReference type="SUPFAM" id="SSF88659">
    <property type="entry name" value="Sigma3 and sigma4 domains of RNA polymerase sigma factors"/>
    <property type="match status" value="1"/>
</dbReference>
<reference evidence="8" key="2">
    <citation type="submission" date="2020-09" db="EMBL/GenBank/DDBJ databases">
        <authorList>
            <person name="Sun Q."/>
            <person name="Ohkuma M."/>
        </authorList>
    </citation>
    <scope>NUCLEOTIDE SEQUENCE</scope>
    <source>
        <strain evidence="8">JCM 3051</strain>
    </source>
</reference>
<sequence>MRRRPRDHTRAGVTWTTPPTCHREPPAGHPPGARTSHRPPARTVRPPASPTRSAPLSADAHPRTAPEPGPLTPADTEELFAAHARGVYRYARARLPAAEAEDVVAEVFAIAWRKGELPDSPRAWLLGVARRVLANQVRAQQRRAALAERARVHPAPTDPDGAALLGELDELRRALALLRPADREVIALLAAEELSTAEVAQVLGCTTATAATRVHRARRRLRAAYDQLDQGHRHDER</sequence>
<evidence type="ECO:0008006" key="10">
    <source>
        <dbReference type="Google" id="ProtNLM"/>
    </source>
</evidence>
<dbReference type="PANTHER" id="PTHR43133">
    <property type="entry name" value="RNA POLYMERASE ECF-TYPE SIGMA FACTO"/>
    <property type="match status" value="1"/>
</dbReference>
<evidence type="ECO:0000256" key="4">
    <source>
        <dbReference type="ARBA" id="ARBA00023163"/>
    </source>
</evidence>
<name>A0A8H9GIY4_9MICO</name>
<dbReference type="InterPro" id="IPR013249">
    <property type="entry name" value="RNA_pol_sigma70_r4_t2"/>
</dbReference>
<comment type="caution">
    <text evidence="8">The sequence shown here is derived from an EMBL/GenBank/DDBJ whole genome shotgun (WGS) entry which is preliminary data.</text>
</comment>
<dbReference type="InterPro" id="IPR036388">
    <property type="entry name" value="WH-like_DNA-bd_sf"/>
</dbReference>
<evidence type="ECO:0000256" key="3">
    <source>
        <dbReference type="ARBA" id="ARBA00023082"/>
    </source>
</evidence>
<dbReference type="InterPro" id="IPR039425">
    <property type="entry name" value="RNA_pol_sigma-70-like"/>
</dbReference>
<dbReference type="SUPFAM" id="SSF88946">
    <property type="entry name" value="Sigma2 domain of RNA polymerase sigma factors"/>
    <property type="match status" value="1"/>
</dbReference>
<evidence type="ECO:0000259" key="6">
    <source>
        <dbReference type="Pfam" id="PF04542"/>
    </source>
</evidence>
<dbReference type="Pfam" id="PF04542">
    <property type="entry name" value="Sigma70_r2"/>
    <property type="match status" value="1"/>
</dbReference>
<dbReference type="EMBL" id="BMPT01000012">
    <property type="protein sequence ID" value="GGM31946.1"/>
    <property type="molecule type" value="Genomic_DNA"/>
</dbReference>
<dbReference type="GO" id="GO:0016987">
    <property type="term" value="F:sigma factor activity"/>
    <property type="evidence" value="ECO:0007669"/>
    <property type="project" value="UniProtKB-KW"/>
</dbReference>
<dbReference type="InterPro" id="IPR013324">
    <property type="entry name" value="RNA_pol_sigma_r3/r4-like"/>
</dbReference>
<evidence type="ECO:0000256" key="5">
    <source>
        <dbReference type="SAM" id="MobiDB-lite"/>
    </source>
</evidence>
<comment type="similarity">
    <text evidence="1">Belongs to the sigma-70 factor family. ECF subfamily.</text>
</comment>
<dbReference type="Gene3D" id="1.10.1740.10">
    <property type="match status" value="1"/>
</dbReference>
<evidence type="ECO:0000256" key="1">
    <source>
        <dbReference type="ARBA" id="ARBA00010641"/>
    </source>
</evidence>
<dbReference type="InterPro" id="IPR007627">
    <property type="entry name" value="RNA_pol_sigma70_r2"/>
</dbReference>
<keyword evidence="2" id="KW-0805">Transcription regulation</keyword>
<feature type="region of interest" description="Disordered" evidence="5">
    <location>
        <begin position="1"/>
        <end position="74"/>
    </location>
</feature>
<dbReference type="PANTHER" id="PTHR43133:SF25">
    <property type="entry name" value="RNA POLYMERASE SIGMA FACTOR RFAY-RELATED"/>
    <property type="match status" value="1"/>
</dbReference>
<keyword evidence="3" id="KW-0731">Sigma factor</keyword>
<feature type="domain" description="RNA polymerase sigma-70 region 2" evidence="6">
    <location>
        <begin position="79"/>
        <end position="143"/>
    </location>
</feature>
<dbReference type="Pfam" id="PF08281">
    <property type="entry name" value="Sigma70_r4_2"/>
    <property type="match status" value="1"/>
</dbReference>
<evidence type="ECO:0000256" key="2">
    <source>
        <dbReference type="ARBA" id="ARBA00023015"/>
    </source>
</evidence>